<dbReference type="Proteomes" id="UP000321408">
    <property type="component" value="Chromosome"/>
</dbReference>
<feature type="compositionally biased region" description="Basic residues" evidence="1">
    <location>
        <begin position="27"/>
        <end position="37"/>
    </location>
</feature>
<organism evidence="2 3">
    <name type="scientific">Promethearchaeum syntrophicum</name>
    <dbReference type="NCBI Taxonomy" id="2594042"/>
    <lineage>
        <taxon>Archaea</taxon>
        <taxon>Promethearchaeati</taxon>
        <taxon>Promethearchaeota</taxon>
        <taxon>Promethearchaeia</taxon>
        <taxon>Promethearchaeales</taxon>
        <taxon>Promethearchaeaceae</taxon>
        <taxon>Promethearchaeum</taxon>
    </lineage>
</organism>
<dbReference type="AlphaFoldDB" id="A0A5B9D6V1"/>
<dbReference type="KEGG" id="psyt:DSAG12_00340"/>
<protein>
    <submittedName>
        <fullName evidence="2">Uncharacterized protein</fullName>
    </submittedName>
</protein>
<feature type="compositionally biased region" description="Basic residues" evidence="1">
    <location>
        <begin position="8"/>
        <end position="19"/>
    </location>
</feature>
<feature type="region of interest" description="Disordered" evidence="1">
    <location>
        <begin position="1"/>
        <end position="42"/>
    </location>
</feature>
<reference evidence="2 3" key="2">
    <citation type="journal article" date="2024" name="Int. J. Syst. Evol. Microbiol.">
        <title>Promethearchaeum syntrophicum gen. nov., sp. nov., an anaerobic, obligately syntrophic archaeon, the first isolate of the lineage 'Asgard' archaea, and proposal of the new archaeal phylum Promethearchaeota phyl. nov. and kingdom Promethearchaeati regn. nov.</title>
        <authorList>
            <person name="Imachi H."/>
            <person name="Nobu M.K."/>
            <person name="Kato S."/>
            <person name="Takaki Y."/>
            <person name="Miyazaki M."/>
            <person name="Miyata M."/>
            <person name="Ogawara M."/>
            <person name="Saito Y."/>
            <person name="Sakai S."/>
            <person name="Tahara Y.O."/>
            <person name="Takano Y."/>
            <person name="Tasumi E."/>
            <person name="Uematsu K."/>
            <person name="Yoshimura T."/>
            <person name="Itoh T."/>
            <person name="Ohkuma M."/>
            <person name="Takai K."/>
        </authorList>
    </citation>
    <scope>NUCLEOTIDE SEQUENCE [LARGE SCALE GENOMIC DNA]</scope>
    <source>
        <strain evidence="2 3">MK-D1</strain>
    </source>
</reference>
<sequence length="90" mass="10443">MSLDRFTKPKKKVSKKTTKSKATEKAKAKKSTSKKKKSDIQTSKLELERKKFHLSCTARCGYKRTLKKRVLTDEDFICRKCGKKMKIVKS</sequence>
<evidence type="ECO:0000313" key="3">
    <source>
        <dbReference type="Proteomes" id="UP000321408"/>
    </source>
</evidence>
<reference evidence="2 3" key="1">
    <citation type="journal article" date="2020" name="Nature">
        <title>Isolation of an archaeon at the prokaryote-eukaryote interface.</title>
        <authorList>
            <person name="Imachi H."/>
            <person name="Nobu M.K."/>
            <person name="Nakahara N."/>
            <person name="Morono Y."/>
            <person name="Ogawara M."/>
            <person name="Takaki Y."/>
            <person name="Takano Y."/>
            <person name="Uematsu K."/>
            <person name="Ikuta T."/>
            <person name="Ito M."/>
            <person name="Matsui Y."/>
            <person name="Miyazaki M."/>
            <person name="Murata K."/>
            <person name="Saito Y."/>
            <person name="Sakai S."/>
            <person name="Song C."/>
            <person name="Tasumi E."/>
            <person name="Yamanaka Y."/>
            <person name="Yamaguchi T."/>
            <person name="Kamagata Y."/>
            <person name="Tamaki H."/>
            <person name="Takai K."/>
        </authorList>
    </citation>
    <scope>NUCLEOTIDE SEQUENCE [LARGE SCALE GENOMIC DNA]</scope>
    <source>
        <strain evidence="2 3">MK-D1</strain>
    </source>
</reference>
<dbReference type="RefSeq" id="WP_147661480.1">
    <property type="nucleotide sequence ID" value="NZ_CP042905.2"/>
</dbReference>
<keyword evidence="3" id="KW-1185">Reference proteome</keyword>
<dbReference type="EMBL" id="CP042905">
    <property type="protein sequence ID" value="QEE14527.1"/>
    <property type="molecule type" value="Genomic_DNA"/>
</dbReference>
<dbReference type="GeneID" id="41328343"/>
<accession>A0A5B9D6V1</accession>
<gene>
    <name evidence="2" type="ORF">DSAG12_00340</name>
</gene>
<name>A0A5B9D6V1_9ARCH</name>
<evidence type="ECO:0000313" key="2">
    <source>
        <dbReference type="EMBL" id="QEE14527.1"/>
    </source>
</evidence>
<evidence type="ECO:0000256" key="1">
    <source>
        <dbReference type="SAM" id="MobiDB-lite"/>
    </source>
</evidence>
<proteinExistence type="predicted"/>